<keyword evidence="5" id="KW-1185">Reference proteome</keyword>
<keyword evidence="1 4" id="KW-0808">Transferase</keyword>
<keyword evidence="2 4" id="KW-0012">Acyltransferase</keyword>
<gene>
    <name evidence="4" type="ORF">NM686_011700</name>
</gene>
<dbReference type="CDD" id="cd04301">
    <property type="entry name" value="NAT_SF"/>
    <property type="match status" value="1"/>
</dbReference>
<dbReference type="Pfam" id="PF13673">
    <property type="entry name" value="Acetyltransf_10"/>
    <property type="match status" value="1"/>
</dbReference>
<dbReference type="EC" id="2.3.1.-" evidence="4"/>
<evidence type="ECO:0000313" key="4">
    <source>
        <dbReference type="EMBL" id="WAR43062.1"/>
    </source>
</evidence>
<name>A0ABY7GCN0_9GAMM</name>
<dbReference type="RefSeq" id="WP_255188040.1">
    <property type="nucleotide sequence ID" value="NZ_CP113517.1"/>
</dbReference>
<dbReference type="PROSITE" id="PS51186">
    <property type="entry name" value="GNAT"/>
    <property type="match status" value="1"/>
</dbReference>
<dbReference type="InterPro" id="IPR016181">
    <property type="entry name" value="Acyl_CoA_acyltransferase"/>
</dbReference>
<protein>
    <submittedName>
        <fullName evidence="4">GNAT family N-acetyltransferase</fullName>
        <ecNumber evidence="4">2.3.1.-</ecNumber>
    </submittedName>
</protein>
<dbReference type="InterPro" id="IPR000182">
    <property type="entry name" value="GNAT_dom"/>
</dbReference>
<dbReference type="Proteomes" id="UP001162780">
    <property type="component" value="Chromosome"/>
</dbReference>
<dbReference type="PANTHER" id="PTHR43420">
    <property type="entry name" value="ACETYLTRANSFERASE"/>
    <property type="match status" value="1"/>
</dbReference>
<evidence type="ECO:0000313" key="5">
    <source>
        <dbReference type="Proteomes" id="UP001162780"/>
    </source>
</evidence>
<dbReference type="InterPro" id="IPR050680">
    <property type="entry name" value="YpeA/RimI_acetyltransf"/>
</dbReference>
<evidence type="ECO:0000259" key="3">
    <source>
        <dbReference type="PROSITE" id="PS51186"/>
    </source>
</evidence>
<organism evidence="4 5">
    <name type="scientific">Methylomonas rapida</name>
    <dbReference type="NCBI Taxonomy" id="2963939"/>
    <lineage>
        <taxon>Bacteria</taxon>
        <taxon>Pseudomonadati</taxon>
        <taxon>Pseudomonadota</taxon>
        <taxon>Gammaproteobacteria</taxon>
        <taxon>Methylococcales</taxon>
        <taxon>Methylococcaceae</taxon>
        <taxon>Methylomonas</taxon>
    </lineage>
</organism>
<sequence length="181" mass="20949">MQKPDDISEPHAETIELNFQSVTDLADMQSVSQLAGEIWREHYMPIIGATQIEYMLARFQTAEAIAEQINAGYRYYLALHQQRALAYFATLPDLENKSLHLGKLYVCKRWQRLGLGRRIIAYLEGYCQRHDFHSLWLTVNRQNHQAIDFYLGNGFMNIGNISKDIGAGFVMDDFKMLKTIK</sequence>
<accession>A0ABY7GCN0</accession>
<proteinExistence type="predicted"/>
<feature type="domain" description="N-acetyltransferase" evidence="3">
    <location>
        <begin position="17"/>
        <end position="181"/>
    </location>
</feature>
<dbReference type="EMBL" id="CP113517">
    <property type="protein sequence ID" value="WAR43062.1"/>
    <property type="molecule type" value="Genomic_DNA"/>
</dbReference>
<evidence type="ECO:0000256" key="2">
    <source>
        <dbReference type="ARBA" id="ARBA00023315"/>
    </source>
</evidence>
<evidence type="ECO:0000256" key="1">
    <source>
        <dbReference type="ARBA" id="ARBA00022679"/>
    </source>
</evidence>
<dbReference type="GO" id="GO:0016746">
    <property type="term" value="F:acyltransferase activity"/>
    <property type="evidence" value="ECO:0007669"/>
    <property type="project" value="UniProtKB-KW"/>
</dbReference>
<dbReference type="SUPFAM" id="SSF55729">
    <property type="entry name" value="Acyl-CoA N-acyltransferases (Nat)"/>
    <property type="match status" value="1"/>
</dbReference>
<dbReference type="Gene3D" id="3.40.630.30">
    <property type="match status" value="1"/>
</dbReference>
<reference evidence="4" key="1">
    <citation type="submission" date="2022-11" db="EMBL/GenBank/DDBJ databases">
        <title>Methylomonas rapida sp. nov., Carotenoid-Producing Obligate Methanotrophs with High Growth Characteristics and Biotechnological Potential.</title>
        <authorList>
            <person name="Tikhonova E.N."/>
            <person name="Suleimanov R.Z."/>
            <person name="Miroshnikov K."/>
            <person name="Oshkin I.Y."/>
            <person name="Belova S.E."/>
            <person name="Danilova O.V."/>
            <person name="Ashikhmin A."/>
            <person name="Konopkin A."/>
            <person name="But S.Y."/>
            <person name="Khmelenina V.N."/>
            <person name="Kuznetsov N."/>
            <person name="Pimenov N.V."/>
            <person name="Dedysh S.N."/>
        </authorList>
    </citation>
    <scope>NUCLEOTIDE SEQUENCE</scope>
    <source>
        <strain evidence="4">MP1</strain>
    </source>
</reference>